<comment type="caution">
    <text evidence="1">The sequence shown here is derived from an EMBL/GenBank/DDBJ whole genome shotgun (WGS) entry which is preliminary data.</text>
</comment>
<reference evidence="1 2" key="1">
    <citation type="submission" date="2018-11" db="EMBL/GenBank/DDBJ databases">
        <title>Flavobacterium sp. nov., YIM 102701-2 draft genome.</title>
        <authorList>
            <person name="Li G."/>
            <person name="Jiang Y."/>
        </authorList>
    </citation>
    <scope>NUCLEOTIDE SEQUENCE [LARGE SCALE GENOMIC DNA]</scope>
    <source>
        <strain evidence="1 2">YIM 102701-2</strain>
    </source>
</reference>
<dbReference type="OrthoDB" id="1187827at2"/>
<proteinExistence type="predicted"/>
<name>A0A3P3W0E2_9FLAO</name>
<keyword evidence="2" id="KW-1185">Reference proteome</keyword>
<dbReference type="RefSeq" id="WP_125019899.1">
    <property type="nucleotide sequence ID" value="NZ_RQVQ01000039.1"/>
</dbReference>
<protein>
    <submittedName>
        <fullName evidence="1">Uncharacterized protein</fullName>
    </submittedName>
</protein>
<sequence>MKSYNRTNFFKHTFCVFDEVDPNQLPKEKPDYVSKSKSSYYFTDEGVFRKSNHWGRAANCRWKLISTTYKSQNEIVAFAKWTDFYPNNETEKLYFIRINSDFEPTFHHKYENIFTETDVLRTALETSKRIKLINEVLETGNWSKYIKHTDFEKLEELMLNELLYSNKSFQDIKRELNGKT</sequence>
<dbReference type="AlphaFoldDB" id="A0A3P3W0E2"/>
<gene>
    <name evidence="1" type="ORF">EG240_13555</name>
</gene>
<dbReference type="EMBL" id="RQVQ01000039">
    <property type="protein sequence ID" value="RRJ88521.1"/>
    <property type="molecule type" value="Genomic_DNA"/>
</dbReference>
<accession>A0A3P3W0E2</accession>
<dbReference type="Proteomes" id="UP000275719">
    <property type="component" value="Unassembled WGS sequence"/>
</dbReference>
<organism evidence="1 2">
    <name type="scientific">Paenimyroides tangerinum</name>
    <dbReference type="NCBI Taxonomy" id="2488728"/>
    <lineage>
        <taxon>Bacteria</taxon>
        <taxon>Pseudomonadati</taxon>
        <taxon>Bacteroidota</taxon>
        <taxon>Flavobacteriia</taxon>
        <taxon>Flavobacteriales</taxon>
        <taxon>Flavobacteriaceae</taxon>
        <taxon>Paenimyroides</taxon>
    </lineage>
</organism>
<evidence type="ECO:0000313" key="2">
    <source>
        <dbReference type="Proteomes" id="UP000275719"/>
    </source>
</evidence>
<evidence type="ECO:0000313" key="1">
    <source>
        <dbReference type="EMBL" id="RRJ88521.1"/>
    </source>
</evidence>